<evidence type="ECO:0000313" key="2">
    <source>
        <dbReference type="Proteomes" id="UP001054945"/>
    </source>
</evidence>
<accession>A0AAV4NM70</accession>
<dbReference type="EMBL" id="BPLR01003554">
    <property type="protein sequence ID" value="GIX85892.1"/>
    <property type="molecule type" value="Genomic_DNA"/>
</dbReference>
<reference evidence="1 2" key="1">
    <citation type="submission" date="2021-06" db="EMBL/GenBank/DDBJ databases">
        <title>Caerostris extrusa draft genome.</title>
        <authorList>
            <person name="Kono N."/>
            <person name="Arakawa K."/>
        </authorList>
    </citation>
    <scope>NUCLEOTIDE SEQUENCE [LARGE SCALE GENOMIC DNA]</scope>
</reference>
<dbReference type="Proteomes" id="UP001054945">
    <property type="component" value="Unassembled WGS sequence"/>
</dbReference>
<name>A0AAV4NM70_CAEEX</name>
<organism evidence="1 2">
    <name type="scientific">Caerostris extrusa</name>
    <name type="common">Bark spider</name>
    <name type="synonym">Caerostris bankana</name>
    <dbReference type="NCBI Taxonomy" id="172846"/>
    <lineage>
        <taxon>Eukaryota</taxon>
        <taxon>Metazoa</taxon>
        <taxon>Ecdysozoa</taxon>
        <taxon>Arthropoda</taxon>
        <taxon>Chelicerata</taxon>
        <taxon>Arachnida</taxon>
        <taxon>Araneae</taxon>
        <taxon>Araneomorphae</taxon>
        <taxon>Entelegynae</taxon>
        <taxon>Araneoidea</taxon>
        <taxon>Araneidae</taxon>
        <taxon>Caerostris</taxon>
    </lineage>
</organism>
<proteinExistence type="predicted"/>
<comment type="caution">
    <text evidence="1">The sequence shown here is derived from an EMBL/GenBank/DDBJ whole genome shotgun (WGS) entry which is preliminary data.</text>
</comment>
<sequence length="96" mass="11752">MYVSEVSKLGRNVFYCLNPRWIILQNFISRRDIEKKFIEKTLNYKVTFFAKPPIQRRSIKDRALTDINRKHEDCHWKSQSSDMNVWLRNNVIDKYR</sequence>
<dbReference type="AlphaFoldDB" id="A0AAV4NM70"/>
<evidence type="ECO:0000313" key="1">
    <source>
        <dbReference type="EMBL" id="GIX85892.1"/>
    </source>
</evidence>
<keyword evidence="2" id="KW-1185">Reference proteome</keyword>
<gene>
    <name evidence="1" type="ORF">CEXT_383251</name>
</gene>
<protein>
    <submittedName>
        <fullName evidence="1">Uncharacterized protein</fullName>
    </submittedName>
</protein>